<reference evidence="4 5" key="1">
    <citation type="submission" date="2008-07" db="EMBL/GenBank/DDBJ databases">
        <authorList>
            <person name="El-Sayed N."/>
            <person name="Caler E."/>
            <person name="Inman J."/>
            <person name="Amedeo P."/>
            <person name="Hass B."/>
            <person name="Wortman J."/>
        </authorList>
    </citation>
    <scope>NUCLEOTIDE SEQUENCE [LARGE SCALE GENOMIC DNA]</scope>
    <source>
        <strain evidence="5">ATCC 50983 / TXsc</strain>
    </source>
</reference>
<dbReference type="AlphaFoldDB" id="C5K9E0"/>
<dbReference type="Pfam" id="PF00106">
    <property type="entry name" value="adh_short"/>
    <property type="match status" value="1"/>
</dbReference>
<keyword evidence="2" id="KW-0560">Oxidoreductase</keyword>
<evidence type="ECO:0000256" key="3">
    <source>
        <dbReference type="SAM" id="Phobius"/>
    </source>
</evidence>
<dbReference type="OrthoDB" id="418498at2759"/>
<dbReference type="InterPro" id="IPR002347">
    <property type="entry name" value="SDR_fam"/>
</dbReference>
<keyword evidence="3" id="KW-1133">Transmembrane helix</keyword>
<evidence type="ECO:0000256" key="1">
    <source>
        <dbReference type="ARBA" id="ARBA00006484"/>
    </source>
</evidence>
<dbReference type="PANTHER" id="PTHR42901:SF1">
    <property type="entry name" value="ALCOHOL DEHYDROGENASE"/>
    <property type="match status" value="1"/>
</dbReference>
<dbReference type="GeneID" id="9049305"/>
<gene>
    <name evidence="4" type="ORF">Pmar_PMAR025701</name>
</gene>
<accession>C5K9E0</accession>
<sequence length="354" mass="38925">MAEKQSLPVVHSMGAYPFTFFEWLSVIAIMALCAPIILTGVALCWVVLKLQGPLFDMGYPYKLKPVRATRQEYAVVTGASKGLGHQIAMKLAKAGWSLVISARSEKLLNELKDTLVKTYGPSCKVVVVACDLSCDEGLAKLRAAVDDLPVTLAVLNAGGMYSCDIVNLEPEKLETQIRLNVIQQVMLSQYFMAHHFVPRGKGRVCIISSIVAHALGSGNAFYYSSKCFLTQWGKCLDHECRTLGTGVLTIQPGAMNDTNFSVAAGCKASPLFTLFDMPSEKCTDEVVWRLQNDDPRIATGVHTIGFKNQVLVALEPWLSDSFAAWVGRMEMLQPNTPYLRSMSARESKLAIHRQ</sequence>
<dbReference type="Gene3D" id="3.40.50.720">
    <property type="entry name" value="NAD(P)-binding Rossmann-like Domain"/>
    <property type="match status" value="1"/>
</dbReference>
<dbReference type="PANTHER" id="PTHR42901">
    <property type="entry name" value="ALCOHOL DEHYDROGENASE"/>
    <property type="match status" value="1"/>
</dbReference>
<dbReference type="Proteomes" id="UP000007800">
    <property type="component" value="Unassembled WGS sequence"/>
</dbReference>
<keyword evidence="5" id="KW-1185">Reference proteome</keyword>
<dbReference type="GO" id="GO:0016491">
    <property type="term" value="F:oxidoreductase activity"/>
    <property type="evidence" value="ECO:0007669"/>
    <property type="project" value="UniProtKB-KW"/>
</dbReference>
<dbReference type="InParanoid" id="C5K9E0"/>
<dbReference type="InterPro" id="IPR036291">
    <property type="entry name" value="NAD(P)-bd_dom_sf"/>
</dbReference>
<dbReference type="PRINTS" id="PR00081">
    <property type="entry name" value="GDHRDH"/>
</dbReference>
<dbReference type="RefSeq" id="XP_002787106.1">
    <property type="nucleotide sequence ID" value="XM_002787060.1"/>
</dbReference>
<keyword evidence="3" id="KW-0472">Membrane</keyword>
<dbReference type="EMBL" id="GG671480">
    <property type="protein sequence ID" value="EER18902.1"/>
    <property type="molecule type" value="Genomic_DNA"/>
</dbReference>
<evidence type="ECO:0000256" key="2">
    <source>
        <dbReference type="ARBA" id="ARBA00023002"/>
    </source>
</evidence>
<evidence type="ECO:0000313" key="4">
    <source>
        <dbReference type="EMBL" id="EER18902.1"/>
    </source>
</evidence>
<proteinExistence type="inferred from homology"/>
<feature type="transmembrane region" description="Helical" evidence="3">
    <location>
        <begin position="20"/>
        <end position="48"/>
    </location>
</feature>
<protein>
    <submittedName>
        <fullName evidence="4">Estradiol 17-beta-dehydrogenase, putative</fullName>
    </submittedName>
</protein>
<dbReference type="SUPFAM" id="SSF51735">
    <property type="entry name" value="NAD(P)-binding Rossmann-fold domains"/>
    <property type="match status" value="1"/>
</dbReference>
<name>C5K9E0_PERM5</name>
<evidence type="ECO:0000313" key="5">
    <source>
        <dbReference type="Proteomes" id="UP000007800"/>
    </source>
</evidence>
<comment type="similarity">
    <text evidence="1">Belongs to the short-chain dehydrogenases/reductases (SDR) family.</text>
</comment>
<organism evidence="5">
    <name type="scientific">Perkinsus marinus (strain ATCC 50983 / TXsc)</name>
    <dbReference type="NCBI Taxonomy" id="423536"/>
    <lineage>
        <taxon>Eukaryota</taxon>
        <taxon>Sar</taxon>
        <taxon>Alveolata</taxon>
        <taxon>Perkinsozoa</taxon>
        <taxon>Perkinsea</taxon>
        <taxon>Perkinsida</taxon>
        <taxon>Perkinsidae</taxon>
        <taxon>Perkinsus</taxon>
    </lineage>
</organism>
<dbReference type="CDD" id="cd05233">
    <property type="entry name" value="SDR_c"/>
    <property type="match status" value="1"/>
</dbReference>
<keyword evidence="3" id="KW-0812">Transmembrane</keyword>